<dbReference type="Proteomes" id="UP000030416">
    <property type="component" value="Unassembled WGS sequence"/>
</dbReference>
<comment type="caution">
    <text evidence="3">The sequence shown here is derived from an EMBL/GenBank/DDBJ whole genome shotgun (WGS) entry which is preliminary data.</text>
</comment>
<dbReference type="AlphaFoldDB" id="A0A0A3HZ99"/>
<dbReference type="eggNOG" id="COG3832">
    <property type="taxonomic scope" value="Bacteria"/>
</dbReference>
<evidence type="ECO:0000313" key="4">
    <source>
        <dbReference type="Proteomes" id="UP000030416"/>
    </source>
</evidence>
<dbReference type="Gene3D" id="3.30.530.20">
    <property type="match status" value="1"/>
</dbReference>
<evidence type="ECO:0000259" key="2">
    <source>
        <dbReference type="Pfam" id="PF08327"/>
    </source>
</evidence>
<name>A0A0A3HZ99_9BACL</name>
<accession>A0A0A3HZ99</accession>
<evidence type="ECO:0000256" key="1">
    <source>
        <dbReference type="ARBA" id="ARBA00006817"/>
    </source>
</evidence>
<proteinExistence type="inferred from homology"/>
<comment type="similarity">
    <text evidence="1">Belongs to the AHA1 family.</text>
</comment>
<dbReference type="Pfam" id="PF08327">
    <property type="entry name" value="AHSA1"/>
    <property type="match status" value="1"/>
</dbReference>
<organism evidence="3 4">
    <name type="scientific">Ureibacillus manganicus DSM 26584</name>
    <dbReference type="NCBI Taxonomy" id="1384049"/>
    <lineage>
        <taxon>Bacteria</taxon>
        <taxon>Bacillati</taxon>
        <taxon>Bacillota</taxon>
        <taxon>Bacilli</taxon>
        <taxon>Bacillales</taxon>
        <taxon>Caryophanaceae</taxon>
        <taxon>Ureibacillus</taxon>
    </lineage>
</organism>
<sequence>MINNQNTLPDIIQSIFVEAPIQKVWNYISTAEGISEWFMPNDFKAEEGYEFTIQSPFGPSPCKVIEVNEPNTIKFEWDTDGWVATFKLQEVENGTEFTVIHGGWKEGEAIVPKAQRTNSEIRDTMNAGWAGIVKKFKQVIEVK</sequence>
<dbReference type="InterPro" id="IPR023393">
    <property type="entry name" value="START-like_dom_sf"/>
</dbReference>
<protein>
    <recommendedName>
        <fullName evidence="2">Activator of Hsp90 ATPase homologue 1/2-like C-terminal domain-containing protein</fullName>
    </recommendedName>
</protein>
<dbReference type="CDD" id="cd07814">
    <property type="entry name" value="SRPBCC_CalC_Aha1-like"/>
    <property type="match status" value="1"/>
</dbReference>
<dbReference type="EMBL" id="JPVN01000015">
    <property type="protein sequence ID" value="KGR77901.1"/>
    <property type="molecule type" value="Genomic_DNA"/>
</dbReference>
<evidence type="ECO:0000313" key="3">
    <source>
        <dbReference type="EMBL" id="KGR77901.1"/>
    </source>
</evidence>
<reference evidence="3 4" key="1">
    <citation type="submission" date="2014-02" db="EMBL/GenBank/DDBJ databases">
        <title>Draft genome sequence of Lysinibacillus manganicus DSM 26584T.</title>
        <authorList>
            <person name="Zhang F."/>
            <person name="Wang G."/>
            <person name="Zhang L."/>
        </authorList>
    </citation>
    <scope>NUCLEOTIDE SEQUENCE [LARGE SCALE GENOMIC DNA]</scope>
    <source>
        <strain evidence="3 4">DSM 26584</strain>
    </source>
</reference>
<feature type="domain" description="Activator of Hsp90 ATPase homologue 1/2-like C-terminal" evidence="2">
    <location>
        <begin position="19"/>
        <end position="141"/>
    </location>
</feature>
<dbReference type="SUPFAM" id="SSF55961">
    <property type="entry name" value="Bet v1-like"/>
    <property type="match status" value="1"/>
</dbReference>
<dbReference type="STRING" id="1384049.CD29_13510"/>
<dbReference type="InterPro" id="IPR013538">
    <property type="entry name" value="ASHA1/2-like_C"/>
</dbReference>
<gene>
    <name evidence="3" type="ORF">CD29_13510</name>
</gene>
<keyword evidence="4" id="KW-1185">Reference proteome</keyword>